<accession>A0AAE3XIY1</accession>
<dbReference type="PANTHER" id="PTHR48079:SF6">
    <property type="entry name" value="NAD(P)-BINDING DOMAIN-CONTAINING PROTEIN-RELATED"/>
    <property type="match status" value="1"/>
</dbReference>
<keyword evidence="3" id="KW-1185">Reference proteome</keyword>
<dbReference type="PANTHER" id="PTHR48079">
    <property type="entry name" value="PROTEIN YEEZ"/>
    <property type="match status" value="1"/>
</dbReference>
<evidence type="ECO:0000259" key="1">
    <source>
        <dbReference type="Pfam" id="PF03807"/>
    </source>
</evidence>
<dbReference type="EMBL" id="JAVDQD010000001">
    <property type="protein sequence ID" value="MDR6237573.1"/>
    <property type="molecule type" value="Genomic_DNA"/>
</dbReference>
<dbReference type="AlphaFoldDB" id="A0AAE3XIY1"/>
<dbReference type="RefSeq" id="WP_309937040.1">
    <property type="nucleotide sequence ID" value="NZ_AP025305.1"/>
</dbReference>
<sequence length="276" mass="30936">MKDKRNKTISILGCGWLGLPLAERFAQESFNVKGSTTTQEKLEKIQEAGGKAFIVEISDIEVKGNDLNDFFDADIIIVNFPPRRRADIEENYPAQFEAMLPWLVKKPDLKVLLVSSTSVYPNLNQKVDENFEGIPQKSSGKALLKVENMLKSHKGEHMTVLRLAGLIGPERLPGRFLAGKKSLKNGNVPVNVIHRDDCLEIISQIVEQDAWGKTYNGCALNHPIRKDYYQKAAEAIGLEPPEFADEDEVSYKIVDGSKVLKELDITLKYPDPEKIS</sequence>
<dbReference type="GO" id="GO:0005737">
    <property type="term" value="C:cytoplasm"/>
    <property type="evidence" value="ECO:0007669"/>
    <property type="project" value="TreeGrafter"/>
</dbReference>
<dbReference type="Proteomes" id="UP001185092">
    <property type="component" value="Unassembled WGS sequence"/>
</dbReference>
<organism evidence="2 3">
    <name type="scientific">Aureibacter tunicatorum</name>
    <dbReference type="NCBI Taxonomy" id="866807"/>
    <lineage>
        <taxon>Bacteria</taxon>
        <taxon>Pseudomonadati</taxon>
        <taxon>Bacteroidota</taxon>
        <taxon>Cytophagia</taxon>
        <taxon>Cytophagales</taxon>
        <taxon>Persicobacteraceae</taxon>
        <taxon>Aureibacter</taxon>
    </lineage>
</organism>
<evidence type="ECO:0000313" key="2">
    <source>
        <dbReference type="EMBL" id="MDR6237573.1"/>
    </source>
</evidence>
<dbReference type="SUPFAM" id="SSF51735">
    <property type="entry name" value="NAD(P)-binding Rossmann-fold domains"/>
    <property type="match status" value="1"/>
</dbReference>
<comment type="caution">
    <text evidence="2">The sequence shown here is derived from an EMBL/GenBank/DDBJ whole genome shotgun (WGS) entry which is preliminary data.</text>
</comment>
<feature type="domain" description="Pyrroline-5-carboxylate reductase catalytic N-terminal" evidence="1">
    <location>
        <begin position="8"/>
        <end position="86"/>
    </location>
</feature>
<dbReference type="Gene3D" id="3.40.50.720">
    <property type="entry name" value="NAD(P)-binding Rossmann-like Domain"/>
    <property type="match status" value="1"/>
</dbReference>
<name>A0AAE3XIY1_9BACT</name>
<dbReference type="InterPro" id="IPR036291">
    <property type="entry name" value="NAD(P)-bd_dom_sf"/>
</dbReference>
<protein>
    <submittedName>
        <fullName evidence="2">Nucleoside-diphosphate-sugar epimerase</fullName>
    </submittedName>
</protein>
<gene>
    <name evidence="2" type="ORF">HNQ88_000549</name>
</gene>
<dbReference type="InterPro" id="IPR051783">
    <property type="entry name" value="NAD(P)-dependent_oxidoreduct"/>
</dbReference>
<proteinExistence type="predicted"/>
<reference evidence="2" key="1">
    <citation type="submission" date="2023-07" db="EMBL/GenBank/DDBJ databases">
        <title>Genomic Encyclopedia of Type Strains, Phase IV (KMG-IV): sequencing the most valuable type-strain genomes for metagenomic binning, comparative biology and taxonomic classification.</title>
        <authorList>
            <person name="Goeker M."/>
        </authorList>
    </citation>
    <scope>NUCLEOTIDE SEQUENCE</scope>
    <source>
        <strain evidence="2">DSM 26174</strain>
    </source>
</reference>
<dbReference type="Pfam" id="PF03807">
    <property type="entry name" value="F420_oxidored"/>
    <property type="match status" value="1"/>
</dbReference>
<dbReference type="GO" id="GO:0004029">
    <property type="term" value="F:aldehyde dehydrogenase (NAD+) activity"/>
    <property type="evidence" value="ECO:0007669"/>
    <property type="project" value="TreeGrafter"/>
</dbReference>
<dbReference type="InterPro" id="IPR028939">
    <property type="entry name" value="P5C_Rdtase_cat_N"/>
</dbReference>
<evidence type="ECO:0000313" key="3">
    <source>
        <dbReference type="Proteomes" id="UP001185092"/>
    </source>
</evidence>